<feature type="transmembrane region" description="Helical" evidence="1">
    <location>
        <begin position="140"/>
        <end position="158"/>
    </location>
</feature>
<dbReference type="Gene3D" id="1.20.1250.20">
    <property type="entry name" value="MFS general substrate transporter like domains"/>
    <property type="match status" value="1"/>
</dbReference>
<reference evidence="2 3" key="1">
    <citation type="submission" date="2016-10" db="EMBL/GenBank/DDBJ databases">
        <authorList>
            <person name="de Groot N.N."/>
        </authorList>
    </citation>
    <scope>NUCLEOTIDE SEQUENCE [LARGE SCALE GENOMIC DNA]</scope>
    <source>
        <strain evidence="3">EB21,IBRC-M 10013,KCTC 4048</strain>
    </source>
</reference>
<feature type="transmembrane region" description="Helical" evidence="1">
    <location>
        <begin position="164"/>
        <end position="181"/>
    </location>
</feature>
<organism evidence="2 3">
    <name type="scientific">Haloarchaeobius iranensis</name>
    <dbReference type="NCBI Taxonomy" id="996166"/>
    <lineage>
        <taxon>Archaea</taxon>
        <taxon>Methanobacteriati</taxon>
        <taxon>Methanobacteriota</taxon>
        <taxon>Stenosarchaea group</taxon>
        <taxon>Halobacteria</taxon>
        <taxon>Halobacteriales</taxon>
        <taxon>Halorubellaceae</taxon>
        <taxon>Haloarchaeobius</taxon>
    </lineage>
</organism>
<feature type="transmembrane region" description="Helical" evidence="1">
    <location>
        <begin position="38"/>
        <end position="62"/>
    </location>
</feature>
<accession>A0A1G9Z0P5</accession>
<keyword evidence="1" id="KW-0812">Transmembrane</keyword>
<evidence type="ECO:0000256" key="1">
    <source>
        <dbReference type="SAM" id="Phobius"/>
    </source>
</evidence>
<evidence type="ECO:0000313" key="3">
    <source>
        <dbReference type="Proteomes" id="UP000199370"/>
    </source>
</evidence>
<dbReference type="InterPro" id="IPR011701">
    <property type="entry name" value="MFS"/>
</dbReference>
<keyword evidence="3" id="KW-1185">Reference proteome</keyword>
<dbReference type="GO" id="GO:0022857">
    <property type="term" value="F:transmembrane transporter activity"/>
    <property type="evidence" value="ECO:0007669"/>
    <property type="project" value="InterPro"/>
</dbReference>
<dbReference type="Pfam" id="PF07690">
    <property type="entry name" value="MFS_1"/>
    <property type="match status" value="1"/>
</dbReference>
<feature type="transmembrane region" description="Helical" evidence="1">
    <location>
        <begin position="364"/>
        <end position="382"/>
    </location>
</feature>
<keyword evidence="1" id="KW-0472">Membrane</keyword>
<gene>
    <name evidence="2" type="ORF">SAMN05192554_11741</name>
</gene>
<evidence type="ECO:0000313" key="2">
    <source>
        <dbReference type="EMBL" id="SDN14958.1"/>
    </source>
</evidence>
<dbReference type="OrthoDB" id="85689at2157"/>
<dbReference type="AlphaFoldDB" id="A0A1G9Z0P5"/>
<name>A0A1G9Z0P5_9EURY</name>
<feature type="transmembrane region" description="Helical" evidence="1">
    <location>
        <begin position="331"/>
        <end position="352"/>
    </location>
</feature>
<keyword evidence="1" id="KW-1133">Transmembrane helix</keyword>
<sequence length="404" mass="42334">MATDESVVRRYYLFRATNAAGFYLPISVLYLLDQGFGLGFVALVQATFSLAMLAAEIPSGYLGDRIGRRASLAVGNLLRAAGMAGYAFVDTPAGFVAMQAVWATGWAFRSGTGDAWLYELLARTCDDDEFARIKGRGSTVLLLTSAVTAIAGGLLYGVAHELPFLLSATLAVSGVPVLYTFPSVRVADEDADAFTVREAVRMLRVQASRESVRWLVAYVALFYGLFGLARMVEQPALDALGVPAAGLGVVFAAFKLVSAGAASTAGWFEERLGARGVLGLLVPVFAVAFVLGALFPVFLVPTFFLYRSARSVVQPVQNQYLNDRLADVGRATVLSGVSMVLSLSSGLLKLALGGIAEQLGPLAFLPRAGAALVVVASLLWILTRPVRSGGGTTAVSGGGAAASD</sequence>
<dbReference type="PANTHER" id="PTHR23530:SF1">
    <property type="entry name" value="PERMEASE, MAJOR FACILITATOR SUPERFAMILY-RELATED"/>
    <property type="match status" value="1"/>
</dbReference>
<protein>
    <submittedName>
        <fullName evidence="2">Major Facilitator Superfamily protein</fullName>
    </submittedName>
</protein>
<dbReference type="Proteomes" id="UP000199370">
    <property type="component" value="Unassembled WGS sequence"/>
</dbReference>
<dbReference type="InterPro" id="IPR036259">
    <property type="entry name" value="MFS_trans_sf"/>
</dbReference>
<dbReference type="SUPFAM" id="SSF103473">
    <property type="entry name" value="MFS general substrate transporter"/>
    <property type="match status" value="1"/>
</dbReference>
<feature type="transmembrane region" description="Helical" evidence="1">
    <location>
        <begin position="280"/>
        <end position="306"/>
    </location>
</feature>
<dbReference type="EMBL" id="FNIA01000017">
    <property type="protein sequence ID" value="SDN14958.1"/>
    <property type="molecule type" value="Genomic_DNA"/>
</dbReference>
<feature type="transmembrane region" description="Helical" evidence="1">
    <location>
        <begin position="244"/>
        <end position="268"/>
    </location>
</feature>
<feature type="transmembrane region" description="Helical" evidence="1">
    <location>
        <begin position="211"/>
        <end position="232"/>
    </location>
</feature>
<dbReference type="PANTHER" id="PTHR23530">
    <property type="entry name" value="TRANSPORT PROTEIN-RELATED"/>
    <property type="match status" value="1"/>
</dbReference>
<proteinExistence type="predicted"/>
<dbReference type="STRING" id="996166.SAMN05192554_11741"/>
<dbReference type="InterPro" id="IPR053160">
    <property type="entry name" value="MFS_DHA3_Transporter"/>
</dbReference>
<dbReference type="RefSeq" id="WP_089734935.1">
    <property type="nucleotide sequence ID" value="NZ_FNIA01000017.1"/>
</dbReference>
<feature type="transmembrane region" description="Helical" evidence="1">
    <location>
        <begin position="12"/>
        <end position="32"/>
    </location>
</feature>